<dbReference type="InterPro" id="IPR005471">
    <property type="entry name" value="Tscrpt_reg_IclR_N"/>
</dbReference>
<dbReference type="GO" id="GO:0003700">
    <property type="term" value="F:DNA-binding transcription factor activity"/>
    <property type="evidence" value="ECO:0007669"/>
    <property type="project" value="TreeGrafter"/>
</dbReference>
<dbReference type="InterPro" id="IPR036388">
    <property type="entry name" value="WH-like_DNA-bd_sf"/>
</dbReference>
<dbReference type="Gene3D" id="1.10.10.10">
    <property type="entry name" value="Winged helix-like DNA-binding domain superfamily/Winged helix DNA-binding domain"/>
    <property type="match status" value="1"/>
</dbReference>
<evidence type="ECO:0000313" key="7">
    <source>
        <dbReference type="Proteomes" id="UP000005953"/>
    </source>
</evidence>
<name>A4BHQ5_9GAMM</name>
<dbReference type="PANTHER" id="PTHR30136:SF7">
    <property type="entry name" value="HTH-TYPE TRANSCRIPTIONAL REGULATOR KDGR-RELATED"/>
    <property type="match status" value="1"/>
</dbReference>
<dbReference type="Pfam" id="PF01614">
    <property type="entry name" value="IclR_C"/>
    <property type="match status" value="1"/>
</dbReference>
<gene>
    <name evidence="6" type="ORF">MED297_09226</name>
</gene>
<dbReference type="Proteomes" id="UP000005953">
    <property type="component" value="Unassembled WGS sequence"/>
</dbReference>
<dbReference type="EMBL" id="AAOE01000022">
    <property type="protein sequence ID" value="EAR08310.1"/>
    <property type="molecule type" value="Genomic_DNA"/>
</dbReference>
<dbReference type="InterPro" id="IPR050707">
    <property type="entry name" value="HTH_MetabolicPath_Reg"/>
</dbReference>
<dbReference type="GO" id="GO:0045892">
    <property type="term" value="P:negative regulation of DNA-templated transcription"/>
    <property type="evidence" value="ECO:0007669"/>
    <property type="project" value="TreeGrafter"/>
</dbReference>
<dbReference type="HOGENOM" id="CLU_062618_6_0_6"/>
<evidence type="ECO:0000256" key="2">
    <source>
        <dbReference type="ARBA" id="ARBA00023125"/>
    </source>
</evidence>
<dbReference type="InterPro" id="IPR029016">
    <property type="entry name" value="GAF-like_dom_sf"/>
</dbReference>
<evidence type="ECO:0000259" key="4">
    <source>
        <dbReference type="PROSITE" id="PS51077"/>
    </source>
</evidence>
<dbReference type="Pfam" id="PF09339">
    <property type="entry name" value="HTH_IclR"/>
    <property type="match status" value="1"/>
</dbReference>
<dbReference type="GO" id="GO:0003677">
    <property type="term" value="F:DNA binding"/>
    <property type="evidence" value="ECO:0007669"/>
    <property type="project" value="UniProtKB-KW"/>
</dbReference>
<dbReference type="RefSeq" id="WP_008046100.1">
    <property type="nucleotide sequence ID" value="NZ_CH724152.1"/>
</dbReference>
<keyword evidence="3" id="KW-0804">Transcription</keyword>
<sequence length="261" mass="29573">MDTTKNTQVEPVSSVMKVFSILSELAEHQSIGVTELSGKLMTSKSTVYRFLQTMKMLGYVHQEGETDKYSLSLKLYELSAKALEYVDLIGSADRVMREIGEESKEALHLGTIDEDHIVYVHKVDSQYNLRMQSKVGGRNPLYSTAIGKVLLADRTEQDVRELLKDTEFLPHTENTHNDVDSLIKELDIVREQGFGEDVEEQETGLRCIATPIFDRFGRVIAGMSISYPTLRHTEEKKAHYIELLKQKSLAVSEDLGFHSED</sequence>
<accession>A4BHQ5</accession>
<evidence type="ECO:0000256" key="3">
    <source>
        <dbReference type="ARBA" id="ARBA00023163"/>
    </source>
</evidence>
<reference evidence="6 7" key="1">
    <citation type="submission" date="2006-02" db="EMBL/GenBank/DDBJ databases">
        <authorList>
            <person name="Pinhassi J."/>
            <person name="Pedros-Alio C."/>
            <person name="Ferriera S."/>
            <person name="Johnson J."/>
            <person name="Kravitz S."/>
            <person name="Halpern A."/>
            <person name="Remington K."/>
            <person name="Beeson K."/>
            <person name="Tran B."/>
            <person name="Rogers Y.-H."/>
            <person name="Friedman R."/>
            <person name="Venter J.C."/>
        </authorList>
    </citation>
    <scope>NUCLEOTIDE SEQUENCE [LARGE SCALE GENOMIC DNA]</scope>
    <source>
        <strain evidence="6 7">MED297</strain>
    </source>
</reference>
<feature type="domain" description="HTH iclR-type" evidence="4">
    <location>
        <begin position="12"/>
        <end position="73"/>
    </location>
</feature>
<dbReference type="PROSITE" id="PS51078">
    <property type="entry name" value="ICLR_ED"/>
    <property type="match status" value="1"/>
</dbReference>
<evidence type="ECO:0000259" key="5">
    <source>
        <dbReference type="PROSITE" id="PS51078"/>
    </source>
</evidence>
<dbReference type="Gene3D" id="3.30.450.40">
    <property type="match status" value="1"/>
</dbReference>
<dbReference type="PANTHER" id="PTHR30136">
    <property type="entry name" value="HELIX-TURN-HELIX TRANSCRIPTIONAL REGULATOR, ICLR FAMILY"/>
    <property type="match status" value="1"/>
</dbReference>
<comment type="caution">
    <text evidence="6">The sequence shown here is derived from an EMBL/GenBank/DDBJ whole genome shotgun (WGS) entry which is preliminary data.</text>
</comment>
<keyword evidence="1" id="KW-0805">Transcription regulation</keyword>
<dbReference type="SUPFAM" id="SSF55781">
    <property type="entry name" value="GAF domain-like"/>
    <property type="match status" value="1"/>
</dbReference>
<feature type="domain" description="IclR-ED" evidence="5">
    <location>
        <begin position="74"/>
        <end position="257"/>
    </location>
</feature>
<proteinExistence type="predicted"/>
<keyword evidence="2" id="KW-0238">DNA-binding</keyword>
<keyword evidence="7" id="KW-1185">Reference proteome</keyword>
<dbReference type="OrthoDB" id="9807558at2"/>
<evidence type="ECO:0000256" key="1">
    <source>
        <dbReference type="ARBA" id="ARBA00023015"/>
    </source>
</evidence>
<dbReference type="PROSITE" id="PS51077">
    <property type="entry name" value="HTH_ICLR"/>
    <property type="match status" value="1"/>
</dbReference>
<evidence type="ECO:0000313" key="6">
    <source>
        <dbReference type="EMBL" id="EAR08310.1"/>
    </source>
</evidence>
<protein>
    <submittedName>
        <fullName evidence="6">Transcriptional regulator</fullName>
    </submittedName>
</protein>
<dbReference type="InterPro" id="IPR014757">
    <property type="entry name" value="Tscrpt_reg_IclR_C"/>
</dbReference>
<dbReference type="SMART" id="SM00346">
    <property type="entry name" value="HTH_ICLR"/>
    <property type="match status" value="1"/>
</dbReference>
<dbReference type="NCBIfam" id="NF011671">
    <property type="entry name" value="PRK15090.1"/>
    <property type="match status" value="1"/>
</dbReference>
<dbReference type="SUPFAM" id="SSF46785">
    <property type="entry name" value="Winged helix' DNA-binding domain"/>
    <property type="match status" value="1"/>
</dbReference>
<dbReference type="InterPro" id="IPR036390">
    <property type="entry name" value="WH_DNA-bd_sf"/>
</dbReference>
<dbReference type="STRING" id="314283.MED297_09226"/>
<dbReference type="AlphaFoldDB" id="A4BHQ5"/>
<organism evidence="6 7">
    <name type="scientific">Reinekea blandensis MED297</name>
    <dbReference type="NCBI Taxonomy" id="314283"/>
    <lineage>
        <taxon>Bacteria</taxon>
        <taxon>Pseudomonadati</taxon>
        <taxon>Pseudomonadota</taxon>
        <taxon>Gammaproteobacteria</taxon>
        <taxon>Oceanospirillales</taxon>
        <taxon>Saccharospirillaceae</taxon>
        <taxon>Reinekea</taxon>
    </lineage>
</organism>